<dbReference type="PANTHER" id="PTHR33365">
    <property type="entry name" value="YALI0B05434P"/>
    <property type="match status" value="1"/>
</dbReference>
<comment type="similarity">
    <text evidence="2">Belongs to the ustYa family.</text>
</comment>
<dbReference type="EMBL" id="OZ037944">
    <property type="protein sequence ID" value="CAL1696228.1"/>
    <property type="molecule type" value="Genomic_DNA"/>
</dbReference>
<evidence type="ECO:0000256" key="2">
    <source>
        <dbReference type="ARBA" id="ARBA00035112"/>
    </source>
</evidence>
<feature type="transmembrane region" description="Helical" evidence="3">
    <location>
        <begin position="21"/>
        <end position="45"/>
    </location>
</feature>
<keyword evidence="3" id="KW-0812">Transmembrane</keyword>
<dbReference type="InterPro" id="IPR021765">
    <property type="entry name" value="UstYa-like"/>
</dbReference>
<reference evidence="5" key="1">
    <citation type="submission" date="2024-04" db="EMBL/GenBank/DDBJ databases">
        <authorList>
            <person name="Shaw F."/>
            <person name="Minotto A."/>
        </authorList>
    </citation>
    <scope>NUCLEOTIDE SEQUENCE [LARGE SCALE GENOMIC DNA]</scope>
</reference>
<gene>
    <name evidence="4" type="ORF">GFSPODELE1_LOCUS1098</name>
</gene>
<evidence type="ECO:0000313" key="5">
    <source>
        <dbReference type="Proteomes" id="UP001497453"/>
    </source>
</evidence>
<evidence type="ECO:0000256" key="3">
    <source>
        <dbReference type="SAM" id="Phobius"/>
    </source>
</evidence>
<dbReference type="Pfam" id="PF11807">
    <property type="entry name" value="UstYa"/>
    <property type="match status" value="1"/>
</dbReference>
<dbReference type="PANTHER" id="PTHR33365:SF4">
    <property type="entry name" value="CYCLOCHLOROTINE BIOSYNTHESIS PROTEIN O"/>
    <property type="match status" value="1"/>
</dbReference>
<accession>A0ABP1CKL1</accession>
<evidence type="ECO:0000313" key="4">
    <source>
        <dbReference type="EMBL" id="CAL1696228.1"/>
    </source>
</evidence>
<dbReference type="Proteomes" id="UP001497453">
    <property type="component" value="Chromosome 1"/>
</dbReference>
<organism evidence="4 5">
    <name type="scientific">Somion occarium</name>
    <dbReference type="NCBI Taxonomy" id="3059160"/>
    <lineage>
        <taxon>Eukaryota</taxon>
        <taxon>Fungi</taxon>
        <taxon>Dikarya</taxon>
        <taxon>Basidiomycota</taxon>
        <taxon>Agaricomycotina</taxon>
        <taxon>Agaricomycetes</taxon>
        <taxon>Polyporales</taxon>
        <taxon>Cerrenaceae</taxon>
        <taxon>Somion</taxon>
    </lineage>
</organism>
<keyword evidence="5" id="KW-1185">Reference proteome</keyword>
<keyword evidence="3" id="KW-1133">Transmembrane helix</keyword>
<name>A0ABP1CKL1_9APHY</name>
<keyword evidence="3" id="KW-0472">Membrane</keyword>
<proteinExistence type="inferred from homology"/>
<sequence length="233" mass="27169">MSHTVVRAYFRQPERPRSRVCVFYFFVVSLCLLLALNIILLVLLWSRNAEISGSLPTRQYSYMGEDYPTWYGISAGEVEMTFEESVHYPLEGHVAEVQWDSLWRVDSHKGYIRLGPDRRVFAVAMFHELHCVGSLRRALTNPSHPDSASHHVHHCFNYLRQFFLCSADSTLEPYDFMTRDYTAERVGITRKCRDWSAILEAAQQNFIDWRPWFIRNLTSTLQGNSGELRIAAR</sequence>
<protein>
    <submittedName>
        <fullName evidence="4">Uncharacterized protein</fullName>
    </submittedName>
</protein>
<comment type="pathway">
    <text evidence="1">Mycotoxin biosynthesis.</text>
</comment>
<evidence type="ECO:0000256" key="1">
    <source>
        <dbReference type="ARBA" id="ARBA00004685"/>
    </source>
</evidence>